<dbReference type="EMBL" id="MDYP01000020">
    <property type="protein sequence ID" value="OQE06026.1"/>
    <property type="molecule type" value="Genomic_DNA"/>
</dbReference>
<evidence type="ECO:0000259" key="1">
    <source>
        <dbReference type="Pfam" id="PF01636"/>
    </source>
</evidence>
<dbReference type="PANTHER" id="PTHR21310:SF15">
    <property type="entry name" value="AMINOGLYCOSIDE PHOSPHOTRANSFERASE DOMAIN-CONTAINING PROTEIN"/>
    <property type="match status" value="1"/>
</dbReference>
<dbReference type="PANTHER" id="PTHR21310">
    <property type="entry name" value="AMINOGLYCOSIDE PHOSPHOTRANSFERASE-RELATED-RELATED"/>
    <property type="match status" value="1"/>
</dbReference>
<dbReference type="Gene3D" id="3.90.1200.10">
    <property type="match status" value="1"/>
</dbReference>
<organism evidence="2 3">
    <name type="scientific">Penicillium vulpinum</name>
    <dbReference type="NCBI Taxonomy" id="29845"/>
    <lineage>
        <taxon>Eukaryota</taxon>
        <taxon>Fungi</taxon>
        <taxon>Dikarya</taxon>
        <taxon>Ascomycota</taxon>
        <taxon>Pezizomycotina</taxon>
        <taxon>Eurotiomycetes</taxon>
        <taxon>Eurotiomycetidae</taxon>
        <taxon>Eurotiales</taxon>
        <taxon>Aspergillaceae</taxon>
        <taxon>Penicillium</taxon>
    </lineage>
</organism>
<reference evidence="3" key="1">
    <citation type="journal article" date="2017" name="Nat. Microbiol.">
        <title>Global analysis of biosynthetic gene clusters reveals vast potential of secondary metabolite production in Penicillium species.</title>
        <authorList>
            <person name="Nielsen J.C."/>
            <person name="Grijseels S."/>
            <person name="Prigent S."/>
            <person name="Ji B."/>
            <person name="Dainat J."/>
            <person name="Nielsen K.F."/>
            <person name="Frisvad J.C."/>
            <person name="Workman M."/>
            <person name="Nielsen J."/>
        </authorList>
    </citation>
    <scope>NUCLEOTIDE SEQUENCE [LARGE SCALE GENOMIC DNA]</scope>
    <source>
        <strain evidence="3">IBT 29486</strain>
    </source>
</reference>
<dbReference type="SUPFAM" id="SSF56112">
    <property type="entry name" value="Protein kinase-like (PK-like)"/>
    <property type="match status" value="2"/>
</dbReference>
<dbReference type="Proteomes" id="UP000191518">
    <property type="component" value="Unassembled WGS sequence"/>
</dbReference>
<dbReference type="AlphaFoldDB" id="A0A1V6RWL1"/>
<keyword evidence="3" id="KW-1185">Reference proteome</keyword>
<dbReference type="InterPro" id="IPR002575">
    <property type="entry name" value="Aminoglycoside_PTrfase"/>
</dbReference>
<protein>
    <recommendedName>
        <fullName evidence="1">Aminoglycoside phosphotransferase domain-containing protein</fullName>
    </recommendedName>
</protein>
<evidence type="ECO:0000313" key="2">
    <source>
        <dbReference type="EMBL" id="OQE06026.1"/>
    </source>
</evidence>
<dbReference type="InterPro" id="IPR051678">
    <property type="entry name" value="AGP_Transferase"/>
</dbReference>
<proteinExistence type="predicted"/>
<feature type="domain" description="Aminoglycoside phosphotransferase" evidence="1">
    <location>
        <begin position="103"/>
        <end position="145"/>
    </location>
</feature>
<dbReference type="Pfam" id="PF01636">
    <property type="entry name" value="APH"/>
    <property type="match status" value="1"/>
</dbReference>
<sequence>MRLVAKQTDVPVPEVLFTRFSPDEGIITPEEFFKPDYPLGSDLKLRKIIRPQELEGPYQCAADGSLSLDRMLEDLQQPGRPISSDSDLGLESTSDISTMGEVDIAPRNIIVDEQNNVTGILDWEYAGWYPEYWEYAQIMRPAFWGDWSVWMDKTAPQRWDLARINDARKVFVLRQKIFLKNILRKGSY</sequence>
<evidence type="ECO:0000313" key="3">
    <source>
        <dbReference type="Proteomes" id="UP000191518"/>
    </source>
</evidence>
<gene>
    <name evidence="2" type="ORF">PENVUL_c020G06264</name>
</gene>
<accession>A0A1V6RWL1</accession>
<dbReference type="STRING" id="29845.A0A1V6RWL1"/>
<dbReference type="InterPro" id="IPR011009">
    <property type="entry name" value="Kinase-like_dom_sf"/>
</dbReference>
<comment type="caution">
    <text evidence="2">The sequence shown here is derived from an EMBL/GenBank/DDBJ whole genome shotgun (WGS) entry which is preliminary data.</text>
</comment>
<name>A0A1V6RWL1_9EURO</name>